<name>A0A0E9RUS3_ANGAN</name>
<accession>A0A0E9RUS3</accession>
<evidence type="ECO:0000313" key="1">
    <source>
        <dbReference type="EMBL" id="JAH32225.1"/>
    </source>
</evidence>
<organism evidence="1">
    <name type="scientific">Anguilla anguilla</name>
    <name type="common">European freshwater eel</name>
    <name type="synonym">Muraena anguilla</name>
    <dbReference type="NCBI Taxonomy" id="7936"/>
    <lineage>
        <taxon>Eukaryota</taxon>
        <taxon>Metazoa</taxon>
        <taxon>Chordata</taxon>
        <taxon>Craniata</taxon>
        <taxon>Vertebrata</taxon>
        <taxon>Euteleostomi</taxon>
        <taxon>Actinopterygii</taxon>
        <taxon>Neopterygii</taxon>
        <taxon>Teleostei</taxon>
        <taxon>Anguilliformes</taxon>
        <taxon>Anguillidae</taxon>
        <taxon>Anguilla</taxon>
    </lineage>
</organism>
<proteinExistence type="predicted"/>
<reference evidence="1" key="1">
    <citation type="submission" date="2014-11" db="EMBL/GenBank/DDBJ databases">
        <authorList>
            <person name="Amaro Gonzalez C."/>
        </authorList>
    </citation>
    <scope>NUCLEOTIDE SEQUENCE</scope>
</reference>
<reference evidence="1" key="2">
    <citation type="journal article" date="2015" name="Fish Shellfish Immunol.">
        <title>Early steps in the European eel (Anguilla anguilla)-Vibrio vulnificus interaction in the gills: Role of the RtxA13 toxin.</title>
        <authorList>
            <person name="Callol A."/>
            <person name="Pajuelo D."/>
            <person name="Ebbesson L."/>
            <person name="Teles M."/>
            <person name="MacKenzie S."/>
            <person name="Amaro C."/>
        </authorList>
    </citation>
    <scope>NUCLEOTIDE SEQUENCE</scope>
</reference>
<dbReference type="EMBL" id="GBXM01076352">
    <property type="protein sequence ID" value="JAH32225.1"/>
    <property type="molecule type" value="Transcribed_RNA"/>
</dbReference>
<dbReference type="AlphaFoldDB" id="A0A0E9RUS3"/>
<protein>
    <submittedName>
        <fullName evidence="1">Uncharacterized protein</fullName>
    </submittedName>
</protein>
<sequence length="31" mass="3598">MGEVDSEATQTVNRKYETVFLFLLMVYPVNC</sequence>